<dbReference type="GO" id="GO:0020037">
    <property type="term" value="F:heme binding"/>
    <property type="evidence" value="ECO:0007669"/>
    <property type="project" value="InterPro"/>
</dbReference>
<keyword evidence="10 25" id="KW-0560">Oxidoreductase</keyword>
<dbReference type="PRINTS" id="PR00465">
    <property type="entry name" value="EP450IV"/>
</dbReference>
<evidence type="ECO:0000256" key="9">
    <source>
        <dbReference type="ARBA" id="ARBA00022989"/>
    </source>
</evidence>
<dbReference type="InterPro" id="IPR017972">
    <property type="entry name" value="Cyt_P450_CS"/>
</dbReference>
<comment type="pathway">
    <text evidence="3">Hormone biosynthesis.</text>
</comment>
<keyword evidence="6" id="KW-0812">Transmembrane</keyword>
<dbReference type="GO" id="GO:0010268">
    <property type="term" value="P:brassinosteroid homeostasis"/>
    <property type="evidence" value="ECO:0007669"/>
    <property type="project" value="TreeGrafter"/>
</dbReference>
<evidence type="ECO:0000256" key="6">
    <source>
        <dbReference type="ARBA" id="ARBA00022692"/>
    </source>
</evidence>
<keyword evidence="7 24" id="KW-0479">Metal-binding</keyword>
<dbReference type="EC" id="1.14.14.147" evidence="18"/>
<name>A0AAF1B1S6_DAUCS</name>
<evidence type="ECO:0000256" key="24">
    <source>
        <dbReference type="PIRSR" id="PIRSR602403-1"/>
    </source>
</evidence>
<comment type="catalytic activity">
    <reaction evidence="15">
        <text>(22S,24R)-22-hydroxy-5alpha-ergostan-3-one + reduced [NADPH--hemoprotein reductase] + O2 = 3-dehydro-6-deoxoteasterone + oxidized [NADPH--hemoprotein reductase] + H2O + H(+)</text>
        <dbReference type="Rhea" id="RHEA:27325"/>
        <dbReference type="Rhea" id="RHEA-COMP:11964"/>
        <dbReference type="Rhea" id="RHEA-COMP:11965"/>
        <dbReference type="ChEBI" id="CHEBI:15377"/>
        <dbReference type="ChEBI" id="CHEBI:15378"/>
        <dbReference type="ChEBI" id="CHEBI:15379"/>
        <dbReference type="ChEBI" id="CHEBI:20710"/>
        <dbReference type="ChEBI" id="CHEBI:57618"/>
        <dbReference type="ChEBI" id="CHEBI:58210"/>
        <dbReference type="ChEBI" id="CHEBI:59411"/>
        <dbReference type="EC" id="1.14.14.147"/>
    </reaction>
</comment>
<evidence type="ECO:0000256" key="13">
    <source>
        <dbReference type="ARBA" id="ARBA00023136"/>
    </source>
</evidence>
<keyword evidence="5 24" id="KW-0349">Heme</keyword>
<dbReference type="GO" id="GO:0016132">
    <property type="term" value="P:brassinosteroid biosynthetic process"/>
    <property type="evidence" value="ECO:0007669"/>
    <property type="project" value="UniProtKB-KW"/>
</dbReference>
<evidence type="ECO:0000256" key="16">
    <source>
        <dbReference type="ARBA" id="ARBA00051572"/>
    </source>
</evidence>
<evidence type="ECO:0000256" key="5">
    <source>
        <dbReference type="ARBA" id="ARBA00022617"/>
    </source>
</evidence>
<dbReference type="KEGG" id="dcr:108219828"/>
<keyword evidence="12 25" id="KW-0503">Monooxygenase</keyword>
<dbReference type="InterPro" id="IPR001128">
    <property type="entry name" value="Cyt_P450"/>
</dbReference>
<evidence type="ECO:0000313" key="28">
    <source>
        <dbReference type="Proteomes" id="UP000077755"/>
    </source>
</evidence>
<keyword evidence="11 24" id="KW-0408">Iron</keyword>
<dbReference type="EMBL" id="CP093347">
    <property type="protein sequence ID" value="WOH00441.1"/>
    <property type="molecule type" value="Genomic_DNA"/>
</dbReference>
<gene>
    <name evidence="27" type="ORF">DCAR_0519801</name>
</gene>
<feature type="chain" id="PRO_5042033890" description="22alpha-hydroxysteroid 23-monooxygenase" evidence="26">
    <location>
        <begin position="19"/>
        <end position="521"/>
    </location>
</feature>
<dbReference type="GO" id="GO:0016709">
    <property type="term" value="F:oxidoreductase activity, acting on paired donors, with incorporation or reduction of molecular oxygen, NAD(P)H as one donor, and incorporation of one atom of oxygen"/>
    <property type="evidence" value="ECO:0007669"/>
    <property type="project" value="UniProtKB-ARBA"/>
</dbReference>
<evidence type="ECO:0000256" key="22">
    <source>
        <dbReference type="ARBA" id="ARBA00083187"/>
    </source>
</evidence>
<dbReference type="PROSITE" id="PS00086">
    <property type="entry name" value="CYTOCHROME_P450"/>
    <property type="match status" value="1"/>
</dbReference>
<evidence type="ECO:0000313" key="27">
    <source>
        <dbReference type="EMBL" id="WOH00441.1"/>
    </source>
</evidence>
<keyword evidence="8" id="KW-0752">Steroid biosynthesis</keyword>
<dbReference type="GO" id="GO:0102097">
    <property type="term" value="F:22alpha-hydroxysteroid 23-monooxygenase activity"/>
    <property type="evidence" value="ECO:0007669"/>
    <property type="project" value="UniProtKB-EC"/>
</dbReference>
<dbReference type="GO" id="GO:0016125">
    <property type="term" value="P:sterol metabolic process"/>
    <property type="evidence" value="ECO:0007669"/>
    <property type="project" value="TreeGrafter"/>
</dbReference>
<accession>A0AAF1B1S6</accession>
<sequence>MMMVTWAWSLLSLLISAAIWYLFHDAEHMETRMEHTRRSWMNMSMYKNVLKRKKGEEMSSKIPRGSLGWPVIGETLEFIASGYSSRPVAFMEKRKSLYGKVFRTNILGKPIIVSTDPDVNKAVLQNHGNVFIPSYPKSVTELLGKSSILQTNGPLQKRLHSLIGGYFRSPQFKSRIAREIEDYVKVSLSTWEHKKLPILVQDETKQITFEILVKVLMSVGPGEDMEFLKREFQEFIKGIICIPIKFPGTRLYKSLQAKKKLFNMVRKIVEERNLGMAKTGEKTSGSPIDVIQALLSDTKESSDNTQQLQGLPLDIVTENIIEMMIAGEDSVPMVMTLAVKYLSDNPATLSRVVEENMTLKRQKATSCDGFAWTDYMSLQFTQNVITETLRMANIINAVWRKAQKDVEIKGFLIPKDWCVMTSFTSVHLDDENYENPYQFNPWRWEKTRGMVNNSITFTPFGGGQRLCPGLELSRLEISIFLHHFVTKYRWEVEDDNIVTFPTVKMKRKLPITIVPMVQQHY</sequence>
<dbReference type="SUPFAM" id="SSF48264">
    <property type="entry name" value="Cytochrome P450"/>
    <property type="match status" value="1"/>
</dbReference>
<evidence type="ECO:0000256" key="18">
    <source>
        <dbReference type="ARBA" id="ARBA00066344"/>
    </source>
</evidence>
<dbReference type="InterPro" id="IPR002403">
    <property type="entry name" value="Cyt_P450_E_grp-IV"/>
</dbReference>
<dbReference type="AlphaFoldDB" id="A0AAF1B1S6"/>
<feature type="binding site" description="axial binding residue" evidence="24">
    <location>
        <position position="467"/>
    </location>
    <ligand>
        <name>heme</name>
        <dbReference type="ChEBI" id="CHEBI:30413"/>
    </ligand>
    <ligandPart>
        <name>Fe</name>
        <dbReference type="ChEBI" id="CHEBI:18248"/>
    </ligandPart>
</feature>
<comment type="pathway">
    <text evidence="14">Plant hormone biosynthesis; brassinosteroid biosynthesis.</text>
</comment>
<protein>
    <recommendedName>
        <fullName evidence="18">22alpha-hydroxysteroid 23-monooxygenase</fullName>
        <ecNumber evidence="18">1.14.14.147</ecNumber>
    </recommendedName>
    <alternativeName>
        <fullName evidence="21">(22R,23R)-22,23-dihydroxy-campest-4-en-3-one synthase</fullName>
    </alternativeName>
    <alternativeName>
        <fullName evidence="22">(22R,23R)-22,23-dihydroxycampesterol synthase</fullName>
    </alternativeName>
    <alternativeName>
        <fullName evidence="19">6-deoxoteasterone synthase</fullName>
    </alternativeName>
    <alternativeName>
        <fullName evidence="20">Teasterone synthase</fullName>
    </alternativeName>
</protein>
<dbReference type="GO" id="GO:0048366">
    <property type="term" value="P:leaf development"/>
    <property type="evidence" value="ECO:0007669"/>
    <property type="project" value="UniProtKB-ARBA"/>
</dbReference>
<keyword evidence="9" id="KW-1133">Transmembrane helix</keyword>
<dbReference type="Gene3D" id="1.10.630.10">
    <property type="entry name" value="Cytochrome P450"/>
    <property type="match status" value="1"/>
</dbReference>
<dbReference type="GO" id="GO:0016020">
    <property type="term" value="C:membrane"/>
    <property type="evidence" value="ECO:0007669"/>
    <property type="project" value="UniProtKB-SubCell"/>
</dbReference>
<dbReference type="CDD" id="cd11043">
    <property type="entry name" value="CYP90-like"/>
    <property type="match status" value="1"/>
</dbReference>
<comment type="similarity">
    <text evidence="4 25">Belongs to the cytochrome P450 family.</text>
</comment>
<evidence type="ECO:0000256" key="20">
    <source>
        <dbReference type="ARBA" id="ARBA00076244"/>
    </source>
</evidence>
<evidence type="ECO:0000256" key="17">
    <source>
        <dbReference type="ARBA" id="ARBA00060577"/>
    </source>
</evidence>
<proteinExistence type="inferred from homology"/>
<feature type="signal peptide" evidence="26">
    <location>
        <begin position="1"/>
        <end position="18"/>
    </location>
</feature>
<evidence type="ECO:0000256" key="25">
    <source>
        <dbReference type="RuleBase" id="RU000461"/>
    </source>
</evidence>
<dbReference type="InterPro" id="IPR036396">
    <property type="entry name" value="Cyt_P450_sf"/>
</dbReference>
<keyword evidence="26" id="KW-0732">Signal</keyword>
<evidence type="ECO:0000256" key="23">
    <source>
        <dbReference type="ARBA" id="ARBA00084112"/>
    </source>
</evidence>
<dbReference type="GO" id="GO:0005506">
    <property type="term" value="F:iron ion binding"/>
    <property type="evidence" value="ECO:0007669"/>
    <property type="project" value="InterPro"/>
</dbReference>
<dbReference type="Proteomes" id="UP000077755">
    <property type="component" value="Chromosome 5"/>
</dbReference>
<dbReference type="PANTHER" id="PTHR24286">
    <property type="entry name" value="CYTOCHROME P450 26"/>
    <property type="match status" value="1"/>
</dbReference>
<comment type="cofactor">
    <cofactor evidence="1 24">
        <name>heme</name>
        <dbReference type="ChEBI" id="CHEBI:30413"/>
    </cofactor>
</comment>
<dbReference type="PRINTS" id="PR00385">
    <property type="entry name" value="P450"/>
</dbReference>
<dbReference type="Pfam" id="PF00067">
    <property type="entry name" value="p450"/>
    <property type="match status" value="1"/>
</dbReference>
<dbReference type="PANTHER" id="PTHR24286:SF254">
    <property type="entry name" value="3-EPI-6-DEOXOCATHASTERONE 23-MONOOXYGENASE CYP90C1"/>
    <property type="match status" value="1"/>
</dbReference>
<evidence type="ECO:0000256" key="12">
    <source>
        <dbReference type="ARBA" id="ARBA00023033"/>
    </source>
</evidence>
<comment type="catalytic activity">
    <reaction evidence="16">
        <text>3-epi-6-deoxocathasterone + reduced [NADPH--hemoprotein reductase] + O2 = 6-deoxotyphasterol + oxidized [NADPH--hemoprotein reductase] + H2O + H(+)</text>
        <dbReference type="Rhea" id="RHEA:27321"/>
        <dbReference type="Rhea" id="RHEA-COMP:11964"/>
        <dbReference type="Rhea" id="RHEA-COMP:11965"/>
        <dbReference type="ChEBI" id="CHEBI:15377"/>
        <dbReference type="ChEBI" id="CHEBI:15378"/>
        <dbReference type="ChEBI" id="CHEBI:15379"/>
        <dbReference type="ChEBI" id="CHEBI:20717"/>
        <dbReference type="ChEBI" id="CHEBI:57618"/>
        <dbReference type="ChEBI" id="CHEBI:58210"/>
        <dbReference type="ChEBI" id="CHEBI:59410"/>
        <dbReference type="EC" id="1.14.14.147"/>
    </reaction>
</comment>
<organism evidence="27 28">
    <name type="scientific">Daucus carota subsp. sativus</name>
    <name type="common">Carrot</name>
    <dbReference type="NCBI Taxonomy" id="79200"/>
    <lineage>
        <taxon>Eukaryota</taxon>
        <taxon>Viridiplantae</taxon>
        <taxon>Streptophyta</taxon>
        <taxon>Embryophyta</taxon>
        <taxon>Tracheophyta</taxon>
        <taxon>Spermatophyta</taxon>
        <taxon>Magnoliopsida</taxon>
        <taxon>eudicotyledons</taxon>
        <taxon>Gunneridae</taxon>
        <taxon>Pentapetalae</taxon>
        <taxon>asterids</taxon>
        <taxon>campanulids</taxon>
        <taxon>Apiales</taxon>
        <taxon>Apiaceae</taxon>
        <taxon>Apioideae</taxon>
        <taxon>Scandiceae</taxon>
        <taxon>Daucinae</taxon>
        <taxon>Daucus</taxon>
        <taxon>Daucus sect. Daucus</taxon>
    </lineage>
</organism>
<evidence type="ECO:0000256" key="4">
    <source>
        <dbReference type="ARBA" id="ARBA00010617"/>
    </source>
</evidence>
<evidence type="ECO:0000256" key="21">
    <source>
        <dbReference type="ARBA" id="ARBA00078776"/>
    </source>
</evidence>
<evidence type="ECO:0000256" key="14">
    <source>
        <dbReference type="ARBA" id="ARBA00037910"/>
    </source>
</evidence>
<evidence type="ECO:0000256" key="1">
    <source>
        <dbReference type="ARBA" id="ARBA00001971"/>
    </source>
</evidence>
<dbReference type="FunFam" id="1.10.630.10:FF:000048">
    <property type="entry name" value="3-epi-6-deoxocathasterone 23-monooxygenase CYP90D1"/>
    <property type="match status" value="1"/>
</dbReference>
<evidence type="ECO:0000256" key="7">
    <source>
        <dbReference type="ARBA" id="ARBA00022723"/>
    </source>
</evidence>
<keyword evidence="23" id="KW-0443">Lipid metabolism</keyword>
<evidence type="ECO:0000256" key="2">
    <source>
        <dbReference type="ARBA" id="ARBA00004167"/>
    </source>
</evidence>
<evidence type="ECO:0000256" key="10">
    <source>
        <dbReference type="ARBA" id="ARBA00023002"/>
    </source>
</evidence>
<reference evidence="27" key="1">
    <citation type="journal article" date="2016" name="Nat. Genet.">
        <title>A high-quality carrot genome assembly provides new insights into carotenoid accumulation and asterid genome evolution.</title>
        <authorList>
            <person name="Iorizzo M."/>
            <person name="Ellison S."/>
            <person name="Senalik D."/>
            <person name="Zeng P."/>
            <person name="Satapoomin P."/>
            <person name="Huang J."/>
            <person name="Bowman M."/>
            <person name="Iovene M."/>
            <person name="Sanseverino W."/>
            <person name="Cavagnaro P."/>
            <person name="Yildiz M."/>
            <person name="Macko-Podgorni A."/>
            <person name="Moranska E."/>
            <person name="Grzebelus E."/>
            <person name="Grzebelus D."/>
            <person name="Ashrafi H."/>
            <person name="Zheng Z."/>
            <person name="Cheng S."/>
            <person name="Spooner D."/>
            <person name="Van Deynze A."/>
            <person name="Simon P."/>
        </authorList>
    </citation>
    <scope>NUCLEOTIDE SEQUENCE</scope>
    <source>
        <tissue evidence="27">Leaf</tissue>
    </source>
</reference>
<dbReference type="GO" id="GO:0048443">
    <property type="term" value="P:stamen development"/>
    <property type="evidence" value="ECO:0007669"/>
    <property type="project" value="UniProtKB-ARBA"/>
</dbReference>
<keyword evidence="13" id="KW-0472">Membrane</keyword>
<comment type="pathway">
    <text evidence="17">Steroid biosynthesis.</text>
</comment>
<evidence type="ECO:0000256" key="15">
    <source>
        <dbReference type="ARBA" id="ARBA00050234"/>
    </source>
</evidence>
<evidence type="ECO:0000256" key="19">
    <source>
        <dbReference type="ARBA" id="ARBA00075093"/>
    </source>
</evidence>
<keyword evidence="23" id="KW-0444">Lipid biosynthesis</keyword>
<comment type="subcellular location">
    <subcellularLocation>
        <location evidence="2">Membrane</location>
        <topology evidence="2">Single-pass membrane protein</topology>
    </subcellularLocation>
</comment>
<evidence type="ECO:0000256" key="26">
    <source>
        <dbReference type="SAM" id="SignalP"/>
    </source>
</evidence>
<evidence type="ECO:0000256" key="3">
    <source>
        <dbReference type="ARBA" id="ARBA00004972"/>
    </source>
</evidence>
<keyword evidence="28" id="KW-1185">Reference proteome</keyword>
<evidence type="ECO:0000256" key="8">
    <source>
        <dbReference type="ARBA" id="ARBA00022955"/>
    </source>
</evidence>
<reference evidence="27" key="2">
    <citation type="submission" date="2022-03" db="EMBL/GenBank/DDBJ databases">
        <title>Draft title - Genomic analysis of global carrot germplasm unveils the trajectory of domestication and the origin of high carotenoid orange carrot.</title>
        <authorList>
            <person name="Iorizzo M."/>
            <person name="Ellison S."/>
            <person name="Senalik D."/>
            <person name="Macko-Podgorni A."/>
            <person name="Grzebelus D."/>
            <person name="Bostan H."/>
            <person name="Rolling W."/>
            <person name="Curaba J."/>
            <person name="Simon P."/>
        </authorList>
    </citation>
    <scope>NUCLEOTIDE SEQUENCE</scope>
    <source>
        <tissue evidence="27">Leaf</tissue>
    </source>
</reference>
<evidence type="ECO:0000256" key="11">
    <source>
        <dbReference type="ARBA" id="ARBA00023004"/>
    </source>
</evidence>
<keyword evidence="23" id="KW-1069">Brassinosteroid biosynthesis</keyword>
<dbReference type="GO" id="GO:0048441">
    <property type="term" value="P:petal development"/>
    <property type="evidence" value="ECO:0007669"/>
    <property type="project" value="UniProtKB-ARBA"/>
</dbReference>